<gene>
    <name evidence="1" type="ORF">H6G03_00740</name>
</gene>
<reference evidence="1" key="2">
    <citation type="submission" date="2020-08" db="EMBL/GenBank/DDBJ databases">
        <authorList>
            <person name="Chen M."/>
            <person name="Teng W."/>
            <person name="Zhao L."/>
            <person name="Hu C."/>
            <person name="Zhou Y."/>
            <person name="Han B."/>
            <person name="Song L."/>
            <person name="Shu W."/>
        </authorList>
    </citation>
    <scope>NUCLEOTIDE SEQUENCE</scope>
    <source>
        <strain evidence="1">FACHB-1375</strain>
    </source>
</reference>
<accession>A0A926ZE36</accession>
<organism evidence="1 2">
    <name type="scientific">Aerosakkonema funiforme FACHB-1375</name>
    <dbReference type="NCBI Taxonomy" id="2949571"/>
    <lineage>
        <taxon>Bacteria</taxon>
        <taxon>Bacillati</taxon>
        <taxon>Cyanobacteriota</taxon>
        <taxon>Cyanophyceae</taxon>
        <taxon>Oscillatoriophycideae</taxon>
        <taxon>Aerosakkonematales</taxon>
        <taxon>Aerosakkonemataceae</taxon>
        <taxon>Aerosakkonema</taxon>
    </lineage>
</organism>
<evidence type="ECO:0000313" key="2">
    <source>
        <dbReference type="Proteomes" id="UP000641646"/>
    </source>
</evidence>
<reference evidence="1" key="1">
    <citation type="journal article" date="2015" name="ISME J.">
        <title>Draft Genome Sequence of Streptomyces incarnatus NRRL8089, which Produces the Nucleoside Antibiotic Sinefungin.</title>
        <authorList>
            <person name="Oshima K."/>
            <person name="Hattori M."/>
            <person name="Shimizu H."/>
            <person name="Fukuda K."/>
            <person name="Nemoto M."/>
            <person name="Inagaki K."/>
            <person name="Tamura T."/>
        </authorList>
    </citation>
    <scope>NUCLEOTIDE SEQUENCE</scope>
    <source>
        <strain evidence="1">FACHB-1375</strain>
    </source>
</reference>
<proteinExistence type="predicted"/>
<protein>
    <submittedName>
        <fullName evidence="1">Uncharacterized protein</fullName>
    </submittedName>
</protein>
<evidence type="ECO:0000313" key="1">
    <source>
        <dbReference type="EMBL" id="MBD2179648.1"/>
    </source>
</evidence>
<comment type="caution">
    <text evidence="1">The sequence shown here is derived from an EMBL/GenBank/DDBJ whole genome shotgun (WGS) entry which is preliminary data.</text>
</comment>
<dbReference type="RefSeq" id="WP_190461034.1">
    <property type="nucleotide sequence ID" value="NZ_JACJPW010000001.1"/>
</dbReference>
<name>A0A926ZE36_9CYAN</name>
<dbReference type="EMBL" id="JACJPW010000001">
    <property type="protein sequence ID" value="MBD2179648.1"/>
    <property type="molecule type" value="Genomic_DNA"/>
</dbReference>
<keyword evidence="2" id="KW-1185">Reference proteome</keyword>
<sequence>MNAKLVETLAQIIETLSKEERTLLEEKLKKPDRREVMKQIEEHRAEISARRGGKPISPPVEDIIHQMREERTEQIMSASFPQFYPEET</sequence>
<dbReference type="Proteomes" id="UP000641646">
    <property type="component" value="Unassembled WGS sequence"/>
</dbReference>
<dbReference type="AlphaFoldDB" id="A0A926ZE36"/>